<name>A0A371F010_MUCPR</name>
<evidence type="ECO:0008006" key="3">
    <source>
        <dbReference type="Google" id="ProtNLM"/>
    </source>
</evidence>
<comment type="caution">
    <text evidence="1">The sequence shown here is derived from an EMBL/GenBank/DDBJ whole genome shotgun (WGS) entry which is preliminary data.</text>
</comment>
<keyword evidence="2" id="KW-1185">Reference proteome</keyword>
<evidence type="ECO:0000313" key="2">
    <source>
        <dbReference type="Proteomes" id="UP000257109"/>
    </source>
</evidence>
<evidence type="ECO:0000313" key="1">
    <source>
        <dbReference type="EMBL" id="RDX71627.1"/>
    </source>
</evidence>
<dbReference type="Proteomes" id="UP000257109">
    <property type="component" value="Unassembled WGS sequence"/>
</dbReference>
<feature type="non-terminal residue" evidence="1">
    <location>
        <position position="1"/>
    </location>
</feature>
<dbReference type="OrthoDB" id="1414623at2759"/>
<gene>
    <name evidence="1" type="ORF">CR513_49006</name>
</gene>
<accession>A0A371F010</accession>
<dbReference type="AlphaFoldDB" id="A0A371F010"/>
<protein>
    <recommendedName>
        <fullName evidence="3">Copia protein</fullName>
    </recommendedName>
</protein>
<sequence>MCYLKKKNDTCSLIRSLKDWRLSGTLTPILLDAKIANARLEELSLGNSYGPFDNGCRVVDGIERPLKIYCDNNLGVLYSNNNMNSTKLKLIDIKFLISIEHIGTSFMLVDTLTKGLIPKLFHEHTTHMSILLHSPTNVYRSRLGKCEMAGPTLPQAYANQLVASEGSNPKIAILQTNKDVKATFHRDDQNQECSPPH</sequence>
<proteinExistence type="predicted"/>
<reference evidence="1" key="1">
    <citation type="submission" date="2018-05" db="EMBL/GenBank/DDBJ databases">
        <title>Draft genome of Mucuna pruriens seed.</title>
        <authorList>
            <person name="Nnadi N.E."/>
            <person name="Vos R."/>
            <person name="Hasami M.H."/>
            <person name="Devisetty U.K."/>
            <person name="Aguiy J.C."/>
        </authorList>
    </citation>
    <scope>NUCLEOTIDE SEQUENCE [LARGE SCALE GENOMIC DNA]</scope>
    <source>
        <strain evidence="1">JCA_2017</strain>
    </source>
</reference>
<organism evidence="1 2">
    <name type="scientific">Mucuna pruriens</name>
    <name type="common">Velvet bean</name>
    <name type="synonym">Dolichos pruriens</name>
    <dbReference type="NCBI Taxonomy" id="157652"/>
    <lineage>
        <taxon>Eukaryota</taxon>
        <taxon>Viridiplantae</taxon>
        <taxon>Streptophyta</taxon>
        <taxon>Embryophyta</taxon>
        <taxon>Tracheophyta</taxon>
        <taxon>Spermatophyta</taxon>
        <taxon>Magnoliopsida</taxon>
        <taxon>eudicotyledons</taxon>
        <taxon>Gunneridae</taxon>
        <taxon>Pentapetalae</taxon>
        <taxon>rosids</taxon>
        <taxon>fabids</taxon>
        <taxon>Fabales</taxon>
        <taxon>Fabaceae</taxon>
        <taxon>Papilionoideae</taxon>
        <taxon>50 kb inversion clade</taxon>
        <taxon>NPAAA clade</taxon>
        <taxon>indigoferoid/millettioid clade</taxon>
        <taxon>Phaseoleae</taxon>
        <taxon>Mucuna</taxon>
    </lineage>
</organism>
<dbReference type="EMBL" id="QJKJ01011257">
    <property type="protein sequence ID" value="RDX71627.1"/>
    <property type="molecule type" value="Genomic_DNA"/>
</dbReference>